<feature type="transmembrane region" description="Helical" evidence="5">
    <location>
        <begin position="96"/>
        <end position="117"/>
    </location>
</feature>
<reference evidence="7 8" key="1">
    <citation type="submission" date="2016-02" db="EMBL/GenBank/DDBJ databases">
        <title>Corynebacterium glutamicum N24 whole genome sequencing project.</title>
        <authorList>
            <person name="Matsutani M."/>
            <person name="Nangtapong N."/>
            <person name="Yakushi T."/>
            <person name="Matsushita K."/>
        </authorList>
    </citation>
    <scope>NUCLEOTIDE SEQUENCE [LARGE SCALE GENOMIC DNA]</scope>
    <source>
        <strain evidence="7 8">N24</strain>
    </source>
</reference>
<keyword evidence="5" id="KW-0812">Transmembrane</keyword>
<dbReference type="GO" id="GO:0046983">
    <property type="term" value="F:protein dimerization activity"/>
    <property type="evidence" value="ECO:0007669"/>
    <property type="project" value="InterPro"/>
</dbReference>
<keyword evidence="5" id="KW-0472">Membrane</keyword>
<dbReference type="Gene3D" id="3.30.565.10">
    <property type="entry name" value="Histidine kinase-like ATPase, C-terminal domain"/>
    <property type="match status" value="1"/>
</dbReference>
<dbReference type="InterPro" id="IPR011712">
    <property type="entry name" value="Sig_transdc_His_kin_sub3_dim/P"/>
</dbReference>
<dbReference type="EMBL" id="AP017369">
    <property type="protein sequence ID" value="BAU95331.1"/>
    <property type="molecule type" value="Genomic_DNA"/>
</dbReference>
<evidence type="ECO:0000313" key="7">
    <source>
        <dbReference type="EMBL" id="BAU95331.1"/>
    </source>
</evidence>
<keyword evidence="3" id="KW-0902">Two-component regulatory system</keyword>
<evidence type="ECO:0000256" key="1">
    <source>
        <dbReference type="ARBA" id="ARBA00022679"/>
    </source>
</evidence>
<evidence type="ECO:0000256" key="3">
    <source>
        <dbReference type="ARBA" id="ARBA00023012"/>
    </source>
</evidence>
<keyword evidence="2 7" id="KW-0418">Kinase</keyword>
<dbReference type="Gene3D" id="1.20.5.1930">
    <property type="match status" value="1"/>
</dbReference>
<feature type="domain" description="Signal transduction histidine kinase subgroup 3 dimerisation and phosphoacceptor" evidence="6">
    <location>
        <begin position="220"/>
        <end position="284"/>
    </location>
</feature>
<feature type="transmembrane region" description="Helical" evidence="5">
    <location>
        <begin position="129"/>
        <end position="147"/>
    </location>
</feature>
<dbReference type="PANTHER" id="PTHR24421">
    <property type="entry name" value="NITRATE/NITRITE SENSOR PROTEIN NARX-RELATED"/>
    <property type="match status" value="1"/>
</dbReference>
<protein>
    <submittedName>
        <fullName evidence="7">Two-component system sensor histidine kinase</fullName>
    </submittedName>
</protein>
<keyword evidence="8" id="KW-1185">Reference proteome</keyword>
<keyword evidence="5" id="KW-1133">Transmembrane helix</keyword>
<evidence type="ECO:0000259" key="6">
    <source>
        <dbReference type="Pfam" id="PF07730"/>
    </source>
</evidence>
<dbReference type="AlphaFoldDB" id="A0A160PRB2"/>
<dbReference type="InterPro" id="IPR036890">
    <property type="entry name" value="HATPase_C_sf"/>
</dbReference>
<feature type="coiled-coil region" evidence="4">
    <location>
        <begin position="208"/>
        <end position="277"/>
    </location>
</feature>
<keyword evidence="1" id="KW-0808">Transferase</keyword>
<dbReference type="PANTHER" id="PTHR24421:SF63">
    <property type="entry name" value="SENSOR HISTIDINE KINASE DESK"/>
    <property type="match status" value="1"/>
</dbReference>
<gene>
    <name evidence="7" type="ORF">N24_1069</name>
</gene>
<evidence type="ECO:0000256" key="4">
    <source>
        <dbReference type="SAM" id="Coils"/>
    </source>
</evidence>
<dbReference type="Proteomes" id="UP000218244">
    <property type="component" value="Chromosome"/>
</dbReference>
<dbReference type="GO" id="GO:0000155">
    <property type="term" value="F:phosphorelay sensor kinase activity"/>
    <property type="evidence" value="ECO:0007669"/>
    <property type="project" value="InterPro"/>
</dbReference>
<dbReference type="InterPro" id="IPR050482">
    <property type="entry name" value="Sensor_HK_TwoCompSys"/>
</dbReference>
<feature type="transmembrane region" description="Helical" evidence="5">
    <location>
        <begin position="32"/>
        <end position="52"/>
    </location>
</feature>
<feature type="transmembrane region" description="Helical" evidence="5">
    <location>
        <begin position="64"/>
        <end position="84"/>
    </location>
</feature>
<dbReference type="GO" id="GO:0016020">
    <property type="term" value="C:membrane"/>
    <property type="evidence" value="ECO:0007669"/>
    <property type="project" value="InterPro"/>
</dbReference>
<evidence type="ECO:0000313" key="8">
    <source>
        <dbReference type="Proteomes" id="UP000218244"/>
    </source>
</evidence>
<dbReference type="KEGG" id="csur:N24_1069"/>
<evidence type="ECO:0000256" key="2">
    <source>
        <dbReference type="ARBA" id="ARBA00022777"/>
    </source>
</evidence>
<evidence type="ECO:0000256" key="5">
    <source>
        <dbReference type="SAM" id="Phobius"/>
    </source>
</evidence>
<proteinExistence type="predicted"/>
<organism evidence="7 8">
    <name type="scientific">Corynebacterium suranareeae</name>
    <dbReference type="NCBI Taxonomy" id="2506452"/>
    <lineage>
        <taxon>Bacteria</taxon>
        <taxon>Bacillati</taxon>
        <taxon>Actinomycetota</taxon>
        <taxon>Actinomycetes</taxon>
        <taxon>Mycobacteriales</taxon>
        <taxon>Corynebacteriaceae</taxon>
        <taxon>Corynebacterium</taxon>
    </lineage>
</organism>
<keyword evidence="4" id="KW-0175">Coiled coil</keyword>
<sequence>MVKDFKFSRLVTPVMAPLNSWRKLPNLAKYTLYTRLSLQSIPVVLLLVYFLAVIANAQSLDLSFLWLFISGLVLLVFTVLVYEFHPSLNSRPRRNVQPFFVAGLALNLVVFVASVIVQLPVLEGFTTESIRAFALVYTVTCAFLLSIAYVPWLNYRWAWIIAISGVLWWINTTTNYLTAIGVIMPAAMAGTVRLSIWTVDVMKEAERSRELEASLRVTEERLRFAQELHDTLGQHLAAMSVKSELALALAKRGDDRLENELRELQKLTRTSMSEMREVVSGYRTINLATEVEGAKSLLADAHINLSVIGTTSQVSPDHRELCAWLVREATTNILRHSDATDVTLTLSSKEVRIDNNGVTKEITKLSGLSALRSRAESAGMTLFVSREGDIFSVRMLLDYTDDTVATERPTS</sequence>
<dbReference type="Pfam" id="PF07730">
    <property type="entry name" value="HisKA_3"/>
    <property type="match status" value="1"/>
</dbReference>
<feature type="transmembrane region" description="Helical" evidence="5">
    <location>
        <begin position="176"/>
        <end position="199"/>
    </location>
</feature>
<accession>A0A160PRB2</accession>
<name>A0A160PRB2_9CORY</name>